<dbReference type="AlphaFoldDB" id="A0AAD7F3M3"/>
<reference evidence="2" key="1">
    <citation type="submission" date="2023-03" db="EMBL/GenBank/DDBJ databases">
        <title>Massive genome expansion in bonnet fungi (Mycena s.s.) driven by repeated elements and novel gene families across ecological guilds.</title>
        <authorList>
            <consortium name="Lawrence Berkeley National Laboratory"/>
            <person name="Harder C.B."/>
            <person name="Miyauchi S."/>
            <person name="Viragh M."/>
            <person name="Kuo A."/>
            <person name="Thoen E."/>
            <person name="Andreopoulos B."/>
            <person name="Lu D."/>
            <person name="Skrede I."/>
            <person name="Drula E."/>
            <person name="Henrissat B."/>
            <person name="Morin E."/>
            <person name="Kohler A."/>
            <person name="Barry K."/>
            <person name="LaButti K."/>
            <person name="Morin E."/>
            <person name="Salamov A."/>
            <person name="Lipzen A."/>
            <person name="Mereny Z."/>
            <person name="Hegedus B."/>
            <person name="Baldrian P."/>
            <person name="Stursova M."/>
            <person name="Weitz H."/>
            <person name="Taylor A."/>
            <person name="Grigoriev I.V."/>
            <person name="Nagy L.G."/>
            <person name="Martin F."/>
            <person name="Kauserud H."/>
        </authorList>
    </citation>
    <scope>NUCLEOTIDE SEQUENCE</scope>
    <source>
        <strain evidence="2">CBHHK002</strain>
    </source>
</reference>
<comment type="caution">
    <text evidence="2">The sequence shown here is derived from an EMBL/GenBank/DDBJ whole genome shotgun (WGS) entry which is preliminary data.</text>
</comment>
<proteinExistence type="predicted"/>
<evidence type="ECO:0000313" key="3">
    <source>
        <dbReference type="Proteomes" id="UP001218218"/>
    </source>
</evidence>
<sequence length="126" mass="14012">MPPVAFVKTVTWPGNFRNIFHLPKNGQNGVKKSQIGPSAPLVILEVSICIEIKAISVHTRGLVAQFSTVTAKSGLVALPNFFDGVTENRPYRELPYYPEHFTQTNSSRSTLGSPDPTLSWVERTEW</sequence>
<dbReference type="EMBL" id="JARIHO010000004">
    <property type="protein sequence ID" value="KAJ7363104.1"/>
    <property type="molecule type" value="Genomic_DNA"/>
</dbReference>
<gene>
    <name evidence="2" type="ORF">DFH08DRAFT_800083</name>
</gene>
<keyword evidence="3" id="KW-1185">Reference proteome</keyword>
<name>A0AAD7F3M3_9AGAR</name>
<organism evidence="2 3">
    <name type="scientific">Mycena albidolilacea</name>
    <dbReference type="NCBI Taxonomy" id="1033008"/>
    <lineage>
        <taxon>Eukaryota</taxon>
        <taxon>Fungi</taxon>
        <taxon>Dikarya</taxon>
        <taxon>Basidiomycota</taxon>
        <taxon>Agaricomycotina</taxon>
        <taxon>Agaricomycetes</taxon>
        <taxon>Agaricomycetidae</taxon>
        <taxon>Agaricales</taxon>
        <taxon>Marasmiineae</taxon>
        <taxon>Mycenaceae</taxon>
        <taxon>Mycena</taxon>
    </lineage>
</organism>
<feature type="region of interest" description="Disordered" evidence="1">
    <location>
        <begin position="104"/>
        <end position="126"/>
    </location>
</feature>
<accession>A0AAD7F3M3</accession>
<dbReference type="Proteomes" id="UP001218218">
    <property type="component" value="Unassembled WGS sequence"/>
</dbReference>
<protein>
    <submittedName>
        <fullName evidence="2">Uncharacterized protein</fullName>
    </submittedName>
</protein>
<evidence type="ECO:0000256" key="1">
    <source>
        <dbReference type="SAM" id="MobiDB-lite"/>
    </source>
</evidence>
<evidence type="ECO:0000313" key="2">
    <source>
        <dbReference type="EMBL" id="KAJ7363104.1"/>
    </source>
</evidence>